<feature type="domain" description="Polysaccharide chain length determinant N-terminal" evidence="9">
    <location>
        <begin position="27"/>
        <end position="113"/>
    </location>
</feature>
<keyword evidence="2" id="KW-1003">Cell membrane</keyword>
<dbReference type="SUPFAM" id="SSF52540">
    <property type="entry name" value="P-loop containing nucleoside triphosphate hydrolases"/>
    <property type="match status" value="1"/>
</dbReference>
<evidence type="ECO:0000256" key="2">
    <source>
        <dbReference type="ARBA" id="ARBA00022475"/>
    </source>
</evidence>
<evidence type="ECO:0000313" key="11">
    <source>
        <dbReference type="Proteomes" id="UP000198922"/>
    </source>
</evidence>
<reference evidence="11" key="1">
    <citation type="submission" date="2016-10" db="EMBL/GenBank/DDBJ databases">
        <authorList>
            <person name="Varghese N."/>
            <person name="Submissions S."/>
        </authorList>
    </citation>
    <scope>NUCLEOTIDE SEQUENCE [LARGE SCALE GENOMIC DNA]</scope>
    <source>
        <strain evidence="11">DSM 21424</strain>
    </source>
</reference>
<dbReference type="EMBL" id="FNAT01000008">
    <property type="protein sequence ID" value="SDF18416.1"/>
    <property type="molecule type" value="Genomic_DNA"/>
</dbReference>
<dbReference type="GO" id="GO:0005886">
    <property type="term" value="C:plasma membrane"/>
    <property type="evidence" value="ECO:0007669"/>
    <property type="project" value="UniProtKB-SubCell"/>
</dbReference>
<evidence type="ECO:0000256" key="6">
    <source>
        <dbReference type="SAM" id="Coils"/>
    </source>
</evidence>
<feature type="transmembrane region" description="Helical" evidence="8">
    <location>
        <begin position="38"/>
        <end position="59"/>
    </location>
</feature>
<dbReference type="Gene3D" id="3.40.50.300">
    <property type="entry name" value="P-loop containing nucleotide triphosphate hydrolases"/>
    <property type="match status" value="1"/>
</dbReference>
<feature type="coiled-coil region" evidence="6">
    <location>
        <begin position="293"/>
        <end position="320"/>
    </location>
</feature>
<keyword evidence="3 8" id="KW-0812">Transmembrane</keyword>
<gene>
    <name evidence="10" type="ORF">SAMN04488567_3598</name>
</gene>
<evidence type="ECO:0000256" key="8">
    <source>
        <dbReference type="SAM" id="Phobius"/>
    </source>
</evidence>
<sequence length="764" mass="81062">MNRQSGAFGFLVDDPVDFRPREGGSGLSEILLFLRRRWLMMAAVVAAMMVGAGFMLVTIKPSYTATAELTLIDPRQGTTPIADLLTGVPLSRQLVEQEITTMRSKAFMIEVVKSVDLPPDSPIWQAELDPLPVRLVRDLKAAITRLVQQDTPAATAPDGTALDGAADPAAQAGDAPPPTPEALQDPAFELLAEDLRQHGPAADLIAGRLQIAQRGNGFVIAVSAQSTDPVAAAKLANATAGAYPGFSLGIKGEAIEEQVQLLSDRVEALGADVQRAETAVVDYGESVMGADDGERLSQQIAELNRRLIDAEADILRAEAQHAKVLEAVSRDGPVAAAAVLTSPILGQLRAELSRLRIERSRAGAQFGADSPQVGAIDAVIARLDEEIGLETNRIVAQLDSEARVARSIAASIDAEIAALETQLSASTRSMVELGNLRRIADANRVAYEQFLRLATESAQYKALQQPTIRLLSYAEVPQNPSAPRYLVLLAGAGLAGLALAVGLALAAEAMNNRVVTAGQLRGLSGLPVIGSFGRLGALSRRRIEPVLTGAAAPRGRAQHRLLAEGQQVATFLSSSFDRARATICVTSAVAGEGRSVTALLLARAFARKGESVLLIEADGSTPGPAVPPPEADPELSAPIVATRAGFDRLALSELVSADASALSERWKATLIENLARDYQYIVIDAAPALASSGGLGFVNEADAIVVATRWNATARQAVEGCVQRLRDLHAKNIYMVLTMVNRRAERKYEYRGFARTLKTRRVAA</sequence>
<keyword evidence="6" id="KW-0175">Coiled coil</keyword>
<keyword evidence="5 8" id="KW-0472">Membrane</keyword>
<dbReference type="GO" id="GO:0004713">
    <property type="term" value="F:protein tyrosine kinase activity"/>
    <property type="evidence" value="ECO:0007669"/>
    <property type="project" value="TreeGrafter"/>
</dbReference>
<feature type="transmembrane region" description="Helical" evidence="8">
    <location>
        <begin position="485"/>
        <end position="506"/>
    </location>
</feature>
<name>A0A1G7J0N3_9RHOB</name>
<proteinExistence type="predicted"/>
<evidence type="ECO:0000256" key="7">
    <source>
        <dbReference type="SAM" id="MobiDB-lite"/>
    </source>
</evidence>
<dbReference type="PANTHER" id="PTHR32309">
    <property type="entry name" value="TYROSINE-PROTEIN KINASE"/>
    <property type="match status" value="1"/>
</dbReference>
<evidence type="ECO:0000313" key="10">
    <source>
        <dbReference type="EMBL" id="SDF18416.1"/>
    </source>
</evidence>
<evidence type="ECO:0000256" key="5">
    <source>
        <dbReference type="ARBA" id="ARBA00023136"/>
    </source>
</evidence>
<dbReference type="RefSeq" id="WP_131802678.1">
    <property type="nucleotide sequence ID" value="NZ_FNAT01000008.1"/>
</dbReference>
<dbReference type="STRING" id="521013.SAMN04488567_3598"/>
<dbReference type="Proteomes" id="UP000198922">
    <property type="component" value="Unassembled WGS sequence"/>
</dbReference>
<organism evidence="10 11">
    <name type="scientific">Limimaricola pyoseonensis</name>
    <dbReference type="NCBI Taxonomy" id="521013"/>
    <lineage>
        <taxon>Bacteria</taxon>
        <taxon>Pseudomonadati</taxon>
        <taxon>Pseudomonadota</taxon>
        <taxon>Alphaproteobacteria</taxon>
        <taxon>Rhodobacterales</taxon>
        <taxon>Paracoccaceae</taxon>
        <taxon>Limimaricola</taxon>
    </lineage>
</organism>
<evidence type="ECO:0000259" key="9">
    <source>
        <dbReference type="Pfam" id="PF02706"/>
    </source>
</evidence>
<evidence type="ECO:0000256" key="3">
    <source>
        <dbReference type="ARBA" id="ARBA00022692"/>
    </source>
</evidence>
<dbReference type="InterPro" id="IPR050445">
    <property type="entry name" value="Bact_polysacc_biosynth/exp"/>
</dbReference>
<evidence type="ECO:0000256" key="4">
    <source>
        <dbReference type="ARBA" id="ARBA00022989"/>
    </source>
</evidence>
<dbReference type="AlphaFoldDB" id="A0A1G7J0N3"/>
<comment type="subcellular location">
    <subcellularLocation>
        <location evidence="1">Cell membrane</location>
        <topology evidence="1">Multi-pass membrane protein</topology>
    </subcellularLocation>
</comment>
<keyword evidence="4 8" id="KW-1133">Transmembrane helix</keyword>
<feature type="compositionally biased region" description="Low complexity" evidence="7">
    <location>
        <begin position="150"/>
        <end position="174"/>
    </location>
</feature>
<dbReference type="InterPro" id="IPR003856">
    <property type="entry name" value="LPS_length_determ_N"/>
</dbReference>
<dbReference type="Pfam" id="PF02706">
    <property type="entry name" value="Wzz"/>
    <property type="match status" value="1"/>
</dbReference>
<keyword evidence="11" id="KW-1185">Reference proteome</keyword>
<dbReference type="OrthoDB" id="230260at2"/>
<accession>A0A1G7J0N3</accession>
<protein>
    <submittedName>
        <fullName evidence="10">Uncharacterized protein involved in exopolysaccharide biosynthesis</fullName>
    </submittedName>
</protein>
<evidence type="ECO:0000256" key="1">
    <source>
        <dbReference type="ARBA" id="ARBA00004651"/>
    </source>
</evidence>
<dbReference type="InterPro" id="IPR027417">
    <property type="entry name" value="P-loop_NTPase"/>
</dbReference>
<feature type="region of interest" description="Disordered" evidence="7">
    <location>
        <begin position="150"/>
        <end position="183"/>
    </location>
</feature>
<dbReference type="PANTHER" id="PTHR32309:SF13">
    <property type="entry name" value="FERRIC ENTEROBACTIN TRANSPORT PROTEIN FEPE"/>
    <property type="match status" value="1"/>
</dbReference>